<keyword evidence="5 6" id="KW-0472">Membrane</keyword>
<feature type="transmembrane region" description="Helical" evidence="6">
    <location>
        <begin position="59"/>
        <end position="86"/>
    </location>
</feature>
<dbReference type="EMBL" id="VFPU01000002">
    <property type="protein sequence ID" value="TQM91268.1"/>
    <property type="molecule type" value="Genomic_DNA"/>
</dbReference>
<comment type="caution">
    <text evidence="7">The sequence shown here is derived from an EMBL/GenBank/DDBJ whole genome shotgun (WGS) entry which is preliminary data.</text>
</comment>
<evidence type="ECO:0000256" key="5">
    <source>
        <dbReference type="ARBA" id="ARBA00023136"/>
    </source>
</evidence>
<proteinExistence type="predicted"/>
<feature type="transmembrane region" description="Helical" evidence="6">
    <location>
        <begin position="270"/>
        <end position="297"/>
    </location>
</feature>
<keyword evidence="4 6" id="KW-1133">Transmembrane helix</keyword>
<comment type="subcellular location">
    <subcellularLocation>
        <location evidence="1">Cell membrane</location>
        <topology evidence="1">Multi-pass membrane protein</topology>
    </subcellularLocation>
</comment>
<accession>A0A543K846</accession>
<dbReference type="InterPro" id="IPR050833">
    <property type="entry name" value="Poly_Biosynth_Transport"/>
</dbReference>
<feature type="transmembrane region" description="Helical" evidence="6">
    <location>
        <begin position="150"/>
        <end position="168"/>
    </location>
</feature>
<name>A0A543K846_9MICO</name>
<sequence length="395" mass="41311">MSGSVARSASQWLLLLAFTLTAGPAGSGMFAVALGATAPAVALLELALRPLMQSLHYRPAFRVFLGLRLVAMGIFLSGCVAAGLLLEGPWRRVLVSVALMKVADSVLDIYTARALVECRINLAAGSAWINALLSSAGSLTVIALGYPAELAVIASAATSLVVAVYMATRGSVDALQHDKQGQVRAARTLVMHGFPLAAAQAVVSLVAYAPVLILSANDHLEAAGIYATVQYFVTFANLYFMASQQAVLGKVRHRVLAAISSGATPNFMPYWLTMLAPALAAFPVLGISLQPLVALIYGPSFDTGALVPWIVACTIVGLAIENCIILALLAMNRYSTQWISAVACLPAMALVAICLVPINALVGASAMTAAAILTRCLVLVAILIPNLRENEKRVS</sequence>
<feature type="transmembrane region" description="Helical" evidence="6">
    <location>
        <begin position="364"/>
        <end position="384"/>
    </location>
</feature>
<protein>
    <submittedName>
        <fullName evidence="7">O-antigen/teichoic acid export membrane protein</fullName>
    </submittedName>
</protein>
<dbReference type="Proteomes" id="UP000315133">
    <property type="component" value="Unassembled WGS sequence"/>
</dbReference>
<evidence type="ECO:0000256" key="2">
    <source>
        <dbReference type="ARBA" id="ARBA00022475"/>
    </source>
</evidence>
<feature type="transmembrane region" description="Helical" evidence="6">
    <location>
        <begin position="309"/>
        <end position="331"/>
    </location>
</feature>
<evidence type="ECO:0000256" key="3">
    <source>
        <dbReference type="ARBA" id="ARBA00022692"/>
    </source>
</evidence>
<feature type="transmembrane region" description="Helical" evidence="6">
    <location>
        <begin position="122"/>
        <end position="144"/>
    </location>
</feature>
<dbReference type="GO" id="GO:0005886">
    <property type="term" value="C:plasma membrane"/>
    <property type="evidence" value="ECO:0007669"/>
    <property type="project" value="UniProtKB-SubCell"/>
</dbReference>
<evidence type="ECO:0000256" key="4">
    <source>
        <dbReference type="ARBA" id="ARBA00022989"/>
    </source>
</evidence>
<feature type="transmembrane region" description="Helical" evidence="6">
    <location>
        <begin position="338"/>
        <end position="358"/>
    </location>
</feature>
<keyword evidence="2" id="KW-1003">Cell membrane</keyword>
<feature type="transmembrane region" description="Helical" evidence="6">
    <location>
        <begin position="189"/>
        <end position="211"/>
    </location>
</feature>
<evidence type="ECO:0000313" key="7">
    <source>
        <dbReference type="EMBL" id="TQM91268.1"/>
    </source>
</evidence>
<feature type="transmembrane region" description="Helical" evidence="6">
    <location>
        <begin position="223"/>
        <end position="242"/>
    </location>
</feature>
<dbReference type="PANTHER" id="PTHR30250:SF11">
    <property type="entry name" value="O-ANTIGEN TRANSPORTER-RELATED"/>
    <property type="match status" value="1"/>
</dbReference>
<evidence type="ECO:0000256" key="6">
    <source>
        <dbReference type="SAM" id="Phobius"/>
    </source>
</evidence>
<evidence type="ECO:0000313" key="8">
    <source>
        <dbReference type="Proteomes" id="UP000315133"/>
    </source>
</evidence>
<dbReference type="AlphaFoldDB" id="A0A543K846"/>
<organism evidence="7 8">
    <name type="scientific">Ornithinimicrobium humiphilum</name>
    <dbReference type="NCBI Taxonomy" id="125288"/>
    <lineage>
        <taxon>Bacteria</taxon>
        <taxon>Bacillati</taxon>
        <taxon>Actinomycetota</taxon>
        <taxon>Actinomycetes</taxon>
        <taxon>Micrococcales</taxon>
        <taxon>Ornithinimicrobiaceae</taxon>
        <taxon>Ornithinimicrobium</taxon>
    </lineage>
</organism>
<evidence type="ECO:0000256" key="1">
    <source>
        <dbReference type="ARBA" id="ARBA00004651"/>
    </source>
</evidence>
<keyword evidence="3 6" id="KW-0812">Transmembrane</keyword>
<keyword evidence="8" id="KW-1185">Reference proteome</keyword>
<reference evidence="7 8" key="1">
    <citation type="submission" date="2019-06" db="EMBL/GenBank/DDBJ databases">
        <title>Sequencing the genomes of 1000 actinobacteria strains.</title>
        <authorList>
            <person name="Klenk H.-P."/>
        </authorList>
    </citation>
    <scope>NUCLEOTIDE SEQUENCE [LARGE SCALE GENOMIC DNA]</scope>
    <source>
        <strain evidence="7 8">DSM 12362</strain>
    </source>
</reference>
<dbReference type="PANTHER" id="PTHR30250">
    <property type="entry name" value="PST FAMILY PREDICTED COLANIC ACID TRANSPORTER"/>
    <property type="match status" value="1"/>
</dbReference>
<gene>
    <name evidence="7" type="ORF">FB476_3006</name>
</gene>